<dbReference type="Pfam" id="PF07583">
    <property type="entry name" value="PSCyt2"/>
    <property type="match status" value="1"/>
</dbReference>
<dbReference type="OrthoDB" id="1450284at2"/>
<dbReference type="EMBL" id="FQUX01000004">
    <property type="protein sequence ID" value="SHF49230.1"/>
    <property type="molecule type" value="Genomic_DNA"/>
</dbReference>
<evidence type="ECO:0000259" key="3">
    <source>
        <dbReference type="Pfam" id="PF07635"/>
    </source>
</evidence>
<feature type="domain" description="DUF1553" evidence="2">
    <location>
        <begin position="475"/>
        <end position="735"/>
    </location>
</feature>
<sequence length="790" mass="89769">MLAHPISKYLNRSLTGLYSLLVSIPVLFAVGCNTGVQTSETADNNEIHGRVPDKIDFTFHVKPILSDRCFKCHGPDKNAIEGGLSLNTAEDAYMALGKKKDHYAIVPGDVEKSELVNRIYTTDESLMMPPPESNLTLTQYEKEVLKKWIDQGAEYKEHWAFIAPEKPSVPKTTNTTWAQNEIDQFVLAQLEQKGLQPSEKASKEKLLRRVFFDLTGLPPSVEQINNFVNNDSPTAYEEIIDSLLNTMDYAEHMSAEWMDIARYADTHGYQDDFERIMWPWRDWVIHAFKQNMPYDQFVTYQLAGDLMPNPNAEQILATGFNRNHKITFEGGVIPEEYRIEYVEDRTVTFGTAFLGLTFECARCHDHKYDPISQKNHFELFSFFNNIDELGLTPGGAGKIPKPYMTITEKEKNGVLSFVQLQKSTMKEVPVMIMNEMEEIRPSYILNRGVYDQPTTQVYPNTPESILPFPEEYPKNRLGLAKWLFHKDNPLTARVTVNRFWQRMFGTGLVASSFDFGNQGSLPTHPELLDFLAIKLKEEGWDARKILKYMALSATYQQNTRVSKELQELDPENRLLARAPRLRLTAELIRDQALKISGLLNTEVGGPSVKPYQPAGIWEATTGGGGGSTATYITSTGKDLYRKSLYTFWKRTVPPPSMMTFDAASRDLCTVKRQETNTPLQALVLLNDPQIIEASRLIAKNAIDRNKEINDQIKYIFKLATSRSPDEEELSMLHNYYNSMLQKVDEEGIDAQDYLSIGDFEIDSSYSKNQLAALALTAHTILNLDETITRG</sequence>
<dbReference type="InterPro" id="IPR022655">
    <property type="entry name" value="DUF1553"/>
</dbReference>
<evidence type="ECO:0000313" key="5">
    <source>
        <dbReference type="Proteomes" id="UP000184406"/>
    </source>
</evidence>
<evidence type="ECO:0000259" key="1">
    <source>
        <dbReference type="Pfam" id="PF07583"/>
    </source>
</evidence>
<dbReference type="Pfam" id="PF07635">
    <property type="entry name" value="PSCyt1"/>
    <property type="match status" value="1"/>
</dbReference>
<dbReference type="PANTHER" id="PTHR35889:SF3">
    <property type="entry name" value="F-BOX DOMAIN-CONTAINING PROTEIN"/>
    <property type="match status" value="1"/>
</dbReference>
<organism evidence="4 5">
    <name type="scientific">Arenibacter palladensis</name>
    <dbReference type="NCBI Taxonomy" id="237373"/>
    <lineage>
        <taxon>Bacteria</taxon>
        <taxon>Pseudomonadati</taxon>
        <taxon>Bacteroidota</taxon>
        <taxon>Flavobacteriia</taxon>
        <taxon>Flavobacteriales</taxon>
        <taxon>Flavobacteriaceae</taxon>
        <taxon>Arenibacter</taxon>
    </lineage>
</organism>
<dbReference type="AlphaFoldDB" id="A0A1M5C3G8"/>
<feature type="domain" description="DUF1549" evidence="1">
    <location>
        <begin position="181"/>
        <end position="387"/>
    </location>
</feature>
<evidence type="ECO:0000259" key="2">
    <source>
        <dbReference type="Pfam" id="PF07587"/>
    </source>
</evidence>
<dbReference type="InterPro" id="IPR011444">
    <property type="entry name" value="DUF1549"/>
</dbReference>
<dbReference type="PANTHER" id="PTHR35889">
    <property type="entry name" value="CYCLOINULO-OLIGOSACCHARIDE FRUCTANOTRANSFERASE-RELATED"/>
    <property type="match status" value="1"/>
</dbReference>
<keyword evidence="5" id="KW-1185">Reference proteome</keyword>
<feature type="domain" description="Cytochrome C Planctomycete-type" evidence="3">
    <location>
        <begin position="69"/>
        <end position="132"/>
    </location>
</feature>
<name>A0A1M5C3G8_9FLAO</name>
<gene>
    <name evidence="4" type="ORF">SAMN03080594_104356</name>
</gene>
<dbReference type="Pfam" id="PF07587">
    <property type="entry name" value="PSD1"/>
    <property type="match status" value="1"/>
</dbReference>
<proteinExistence type="predicted"/>
<dbReference type="Proteomes" id="UP000184406">
    <property type="component" value="Unassembled WGS sequence"/>
</dbReference>
<reference evidence="5" key="1">
    <citation type="submission" date="2016-11" db="EMBL/GenBank/DDBJ databases">
        <authorList>
            <person name="Varghese N."/>
            <person name="Submissions S."/>
        </authorList>
    </citation>
    <scope>NUCLEOTIDE SEQUENCE [LARGE SCALE GENOMIC DNA]</scope>
    <source>
        <strain evidence="5">DSM 17539</strain>
    </source>
</reference>
<evidence type="ECO:0000313" key="4">
    <source>
        <dbReference type="EMBL" id="SHF49230.1"/>
    </source>
</evidence>
<dbReference type="RefSeq" id="WP_072862645.1">
    <property type="nucleotide sequence ID" value="NZ_FQUX01000004.1"/>
</dbReference>
<dbReference type="InterPro" id="IPR011429">
    <property type="entry name" value="Cyt_c_Planctomycete-type"/>
</dbReference>
<protein>
    <submittedName>
        <fullName evidence="4">Planctomycete cytochrome C</fullName>
    </submittedName>
</protein>
<accession>A0A1M5C3G8</accession>